<dbReference type="AlphaFoldDB" id="K2KF23"/>
<keyword evidence="7 18" id="KW-0963">Cytoplasm</keyword>
<evidence type="ECO:0000256" key="2">
    <source>
        <dbReference type="ARBA" id="ARBA00003921"/>
    </source>
</evidence>
<dbReference type="GO" id="GO:0005829">
    <property type="term" value="C:cytosol"/>
    <property type="evidence" value="ECO:0007669"/>
    <property type="project" value="TreeGrafter"/>
</dbReference>
<evidence type="ECO:0000256" key="3">
    <source>
        <dbReference type="ARBA" id="ARBA00004496"/>
    </source>
</evidence>
<evidence type="ECO:0000313" key="24">
    <source>
        <dbReference type="Proteomes" id="UP000014115"/>
    </source>
</evidence>
<name>K2KF23_9GAMM</name>
<evidence type="ECO:0000256" key="4">
    <source>
        <dbReference type="ARBA" id="ARBA00004752"/>
    </source>
</evidence>
<dbReference type="NCBIfam" id="TIGR01205">
    <property type="entry name" value="D_ala_D_alaTIGR"/>
    <property type="match status" value="1"/>
</dbReference>
<dbReference type="Gene3D" id="3.30.1490.20">
    <property type="entry name" value="ATP-grasp fold, A domain"/>
    <property type="match status" value="1"/>
</dbReference>
<comment type="subcellular location">
    <subcellularLocation>
        <location evidence="3 18">Cytoplasm</location>
    </subcellularLocation>
</comment>
<dbReference type="PANTHER" id="PTHR23132:SF23">
    <property type="entry name" value="D-ALANINE--D-ALANINE LIGASE B"/>
    <property type="match status" value="1"/>
</dbReference>
<dbReference type="SUPFAM" id="SSF52440">
    <property type="entry name" value="PreATP-grasp domain"/>
    <property type="match status" value="1"/>
</dbReference>
<evidence type="ECO:0000256" key="21">
    <source>
        <dbReference type="PROSITE-ProRule" id="PRU00409"/>
    </source>
</evidence>
<evidence type="ECO:0000256" key="17">
    <source>
        <dbReference type="ARBA" id="ARBA00047614"/>
    </source>
</evidence>
<keyword evidence="8 18" id="KW-0436">Ligase</keyword>
<feature type="binding site" evidence="20">
    <location>
        <position position="272"/>
    </location>
    <ligand>
        <name>Mg(2+)</name>
        <dbReference type="ChEBI" id="CHEBI:18420"/>
        <label>1</label>
    </ligand>
</feature>
<dbReference type="NCBIfam" id="NF002378">
    <property type="entry name" value="PRK01372.1"/>
    <property type="match status" value="1"/>
</dbReference>
<dbReference type="InterPro" id="IPR005905">
    <property type="entry name" value="D_ala_D_ala"/>
</dbReference>
<dbReference type="FunFam" id="3.40.50.20:FF:000013">
    <property type="entry name" value="D-alanine--D-alanine ligase"/>
    <property type="match status" value="1"/>
</dbReference>
<feature type="binding site" evidence="20">
    <location>
        <position position="274"/>
    </location>
    <ligand>
        <name>Mg(2+)</name>
        <dbReference type="ChEBI" id="CHEBI:18420"/>
        <label>2</label>
    </ligand>
</feature>
<keyword evidence="10 21" id="KW-0547">Nucleotide-binding</keyword>
<feature type="binding site" evidence="20">
    <location>
        <position position="272"/>
    </location>
    <ligand>
        <name>Mg(2+)</name>
        <dbReference type="ChEBI" id="CHEBI:18420"/>
        <label>2</label>
    </ligand>
</feature>
<evidence type="ECO:0000313" key="23">
    <source>
        <dbReference type="EMBL" id="EKE85332.1"/>
    </source>
</evidence>
<dbReference type="PROSITE" id="PS00843">
    <property type="entry name" value="DALA_DALA_LIGASE_1"/>
    <property type="match status" value="1"/>
</dbReference>
<dbReference type="InterPro" id="IPR011127">
    <property type="entry name" value="Dala_Dala_lig_N"/>
</dbReference>
<dbReference type="InterPro" id="IPR011095">
    <property type="entry name" value="Dala_Dala_lig_C"/>
</dbReference>
<dbReference type="InterPro" id="IPR000291">
    <property type="entry name" value="D-Ala_lig_Van_CS"/>
</dbReference>
<dbReference type="STRING" id="740709.A10D4_03270"/>
<dbReference type="GO" id="GO:0005524">
    <property type="term" value="F:ATP binding"/>
    <property type="evidence" value="ECO:0007669"/>
    <property type="project" value="UniProtKB-UniRule"/>
</dbReference>
<feature type="active site" evidence="19">
    <location>
        <position position="152"/>
    </location>
</feature>
<evidence type="ECO:0000256" key="11">
    <source>
        <dbReference type="ARBA" id="ARBA00022840"/>
    </source>
</evidence>
<dbReference type="EMBL" id="AMRG01000003">
    <property type="protein sequence ID" value="EKE85332.1"/>
    <property type="molecule type" value="Genomic_DNA"/>
</dbReference>
<dbReference type="UniPathway" id="UPA00219"/>
<keyword evidence="15 20" id="KW-0464">Manganese</keyword>
<keyword evidence="14 18" id="KW-0573">Peptidoglycan synthesis</keyword>
<keyword evidence="13 18" id="KW-0133">Cell shape</keyword>
<keyword evidence="9 20" id="KW-0479">Metal-binding</keyword>
<keyword evidence="24" id="KW-1185">Reference proteome</keyword>
<comment type="cofactor">
    <cofactor evidence="20">
        <name>Mg(2+)</name>
        <dbReference type="ChEBI" id="CHEBI:18420"/>
    </cofactor>
    <cofactor evidence="20">
        <name>Mn(2+)</name>
        <dbReference type="ChEBI" id="CHEBI:29035"/>
    </cofactor>
    <text evidence="20">Binds 2 magnesium or manganese ions per subunit.</text>
</comment>
<protein>
    <recommendedName>
        <fullName evidence="6 18">D-alanine--D-alanine ligase</fullName>
        <ecNumber evidence="6 18">6.3.2.4</ecNumber>
    </recommendedName>
    <alternativeName>
        <fullName evidence="18">D-Ala-D-Ala ligase</fullName>
    </alternativeName>
    <alternativeName>
        <fullName evidence="18">D-alanylalanine synthetase</fullName>
    </alternativeName>
</protein>
<evidence type="ECO:0000256" key="16">
    <source>
        <dbReference type="ARBA" id="ARBA00023316"/>
    </source>
</evidence>
<gene>
    <name evidence="18" type="primary">ddl</name>
    <name evidence="23" type="ORF">A10D4_03270</name>
</gene>
<organism evidence="23 24">
    <name type="scientific">Idiomarina xiamenensis 10-D-4</name>
    <dbReference type="NCBI Taxonomy" id="740709"/>
    <lineage>
        <taxon>Bacteria</taxon>
        <taxon>Pseudomonadati</taxon>
        <taxon>Pseudomonadota</taxon>
        <taxon>Gammaproteobacteria</taxon>
        <taxon>Alteromonadales</taxon>
        <taxon>Idiomarinaceae</taxon>
        <taxon>Idiomarina</taxon>
    </lineage>
</organism>
<dbReference type="PROSITE" id="PS50975">
    <property type="entry name" value="ATP_GRASP"/>
    <property type="match status" value="1"/>
</dbReference>
<comment type="pathway">
    <text evidence="4 18">Cell wall biogenesis; peptidoglycan biosynthesis.</text>
</comment>
<dbReference type="HAMAP" id="MF_00047">
    <property type="entry name" value="Dala_Dala_lig"/>
    <property type="match status" value="1"/>
</dbReference>
<evidence type="ECO:0000256" key="15">
    <source>
        <dbReference type="ARBA" id="ARBA00023211"/>
    </source>
</evidence>
<dbReference type="InterPro" id="IPR013815">
    <property type="entry name" value="ATP_grasp_subdomain_1"/>
</dbReference>
<accession>K2KF23</accession>
<dbReference type="GO" id="GO:0009252">
    <property type="term" value="P:peptidoglycan biosynthetic process"/>
    <property type="evidence" value="ECO:0007669"/>
    <property type="project" value="UniProtKB-UniRule"/>
</dbReference>
<evidence type="ECO:0000256" key="9">
    <source>
        <dbReference type="ARBA" id="ARBA00022723"/>
    </source>
</evidence>
<dbReference type="GO" id="GO:0008360">
    <property type="term" value="P:regulation of cell shape"/>
    <property type="evidence" value="ECO:0007669"/>
    <property type="project" value="UniProtKB-KW"/>
</dbReference>
<sequence length="309" mass="33098">MKSSQAFGKVAVMMGGRSAEREVSLKSGMAVLKALASAGVDAHAFDTAALSLADLERGQFDRVFIALHGRGGEDGTLQGALEYIEMPYTGSGVLPCALAMNKVRTKQIWQACGLPTAASCNVQRQQLAQVDCAAMLAELGGKVMVKPAQEGSSVGMSIASSSEELAAALALAAEFDQHLLVEAWLCGPEYTVAILDGKALPAIRLQTNREFYDYAAKYQAGDTQYHCPAGLSEDEEQQLRRLAEQAFAAIDGYGWGRIDVMRDAQQQWNLLEANTVPGMTEKSLVPMAAKAQGMTFTDLVLRILAQTLD</sequence>
<dbReference type="PROSITE" id="PS00844">
    <property type="entry name" value="DALA_DALA_LIGASE_2"/>
    <property type="match status" value="1"/>
</dbReference>
<dbReference type="eggNOG" id="COG1181">
    <property type="taxonomic scope" value="Bacteria"/>
</dbReference>
<comment type="cofactor">
    <cofactor evidence="1">
        <name>Mn(2+)</name>
        <dbReference type="ChEBI" id="CHEBI:29035"/>
    </cofactor>
</comment>
<proteinExistence type="inferred from homology"/>
<dbReference type="PANTHER" id="PTHR23132">
    <property type="entry name" value="D-ALANINE--D-ALANINE LIGASE"/>
    <property type="match status" value="1"/>
</dbReference>
<evidence type="ECO:0000256" key="5">
    <source>
        <dbReference type="ARBA" id="ARBA00010871"/>
    </source>
</evidence>
<dbReference type="GO" id="GO:0071555">
    <property type="term" value="P:cell wall organization"/>
    <property type="evidence" value="ECO:0007669"/>
    <property type="project" value="UniProtKB-KW"/>
</dbReference>
<feature type="active site" evidence="19">
    <location>
        <position position="20"/>
    </location>
</feature>
<evidence type="ECO:0000256" key="7">
    <source>
        <dbReference type="ARBA" id="ARBA00022490"/>
    </source>
</evidence>
<dbReference type="InterPro" id="IPR016185">
    <property type="entry name" value="PreATP-grasp_dom_sf"/>
</dbReference>
<dbReference type="PATRIC" id="fig|740709.3.peg.658"/>
<reference evidence="23 24" key="1">
    <citation type="journal article" date="2012" name="J. Bacteriol.">
        <title>Genome Sequence of Idiomarina xiamenensis Type Strain 10-D-4.</title>
        <authorList>
            <person name="Lai Q."/>
            <person name="Wang L."/>
            <person name="Wang W."/>
            <person name="Shao Z."/>
        </authorList>
    </citation>
    <scope>NUCLEOTIDE SEQUENCE [LARGE SCALE GENOMIC DNA]</scope>
    <source>
        <strain evidence="23 24">10-D-4</strain>
    </source>
</reference>
<dbReference type="RefSeq" id="WP_008487704.1">
    <property type="nucleotide sequence ID" value="NZ_AMRG01000003.1"/>
</dbReference>
<dbReference type="Pfam" id="PF07478">
    <property type="entry name" value="Dala_Dala_lig_C"/>
    <property type="match status" value="1"/>
</dbReference>
<dbReference type="PIRSF" id="PIRSF039102">
    <property type="entry name" value="Ddl/VanB"/>
    <property type="match status" value="1"/>
</dbReference>
<evidence type="ECO:0000256" key="13">
    <source>
        <dbReference type="ARBA" id="ARBA00022960"/>
    </source>
</evidence>
<keyword evidence="16 18" id="KW-0961">Cell wall biogenesis/degradation</keyword>
<dbReference type="Gene3D" id="3.30.470.20">
    <property type="entry name" value="ATP-grasp fold, B domain"/>
    <property type="match status" value="1"/>
</dbReference>
<evidence type="ECO:0000256" key="1">
    <source>
        <dbReference type="ARBA" id="ARBA00001936"/>
    </source>
</evidence>
<evidence type="ECO:0000256" key="10">
    <source>
        <dbReference type="ARBA" id="ARBA00022741"/>
    </source>
</evidence>
<comment type="similarity">
    <text evidence="5 18">Belongs to the D-alanine--D-alanine ligase family.</text>
</comment>
<comment type="catalytic activity">
    <reaction evidence="17 18">
        <text>2 D-alanine + ATP = D-alanyl-D-alanine + ADP + phosphate + H(+)</text>
        <dbReference type="Rhea" id="RHEA:11224"/>
        <dbReference type="ChEBI" id="CHEBI:15378"/>
        <dbReference type="ChEBI" id="CHEBI:30616"/>
        <dbReference type="ChEBI" id="CHEBI:43474"/>
        <dbReference type="ChEBI" id="CHEBI:57416"/>
        <dbReference type="ChEBI" id="CHEBI:57822"/>
        <dbReference type="ChEBI" id="CHEBI:456216"/>
        <dbReference type="EC" id="6.3.2.4"/>
    </reaction>
</comment>
<dbReference type="GO" id="GO:0008716">
    <property type="term" value="F:D-alanine-D-alanine ligase activity"/>
    <property type="evidence" value="ECO:0007669"/>
    <property type="project" value="UniProtKB-UniRule"/>
</dbReference>
<dbReference type="Gene3D" id="3.40.50.20">
    <property type="match status" value="1"/>
</dbReference>
<comment type="function">
    <text evidence="2 18">Cell wall formation.</text>
</comment>
<feature type="active site" evidence="19">
    <location>
        <position position="283"/>
    </location>
</feature>
<feature type="binding site" evidence="20">
    <location>
        <position position="259"/>
    </location>
    <ligand>
        <name>Mg(2+)</name>
        <dbReference type="ChEBI" id="CHEBI:18420"/>
        <label>1</label>
    </ligand>
</feature>
<dbReference type="SUPFAM" id="SSF56059">
    <property type="entry name" value="Glutathione synthetase ATP-binding domain-like"/>
    <property type="match status" value="1"/>
</dbReference>
<evidence type="ECO:0000256" key="20">
    <source>
        <dbReference type="PIRSR" id="PIRSR039102-3"/>
    </source>
</evidence>
<dbReference type="GO" id="GO:0046872">
    <property type="term" value="F:metal ion binding"/>
    <property type="evidence" value="ECO:0007669"/>
    <property type="project" value="UniProtKB-KW"/>
</dbReference>
<dbReference type="FunFam" id="3.30.470.20:FF:000008">
    <property type="entry name" value="D-alanine--D-alanine ligase"/>
    <property type="match status" value="1"/>
</dbReference>
<evidence type="ECO:0000256" key="19">
    <source>
        <dbReference type="PIRSR" id="PIRSR039102-1"/>
    </source>
</evidence>
<dbReference type="EC" id="6.3.2.4" evidence="6 18"/>
<keyword evidence="12 20" id="KW-0460">Magnesium</keyword>
<feature type="domain" description="ATP-grasp" evidence="22">
    <location>
        <begin position="106"/>
        <end position="305"/>
    </location>
</feature>
<evidence type="ECO:0000256" key="12">
    <source>
        <dbReference type="ARBA" id="ARBA00022842"/>
    </source>
</evidence>
<keyword evidence="11 21" id="KW-0067">ATP-binding</keyword>
<dbReference type="Pfam" id="PF01820">
    <property type="entry name" value="Dala_Dala_lig_N"/>
    <property type="match status" value="1"/>
</dbReference>
<comment type="caution">
    <text evidence="23">The sequence shown here is derived from an EMBL/GenBank/DDBJ whole genome shotgun (WGS) entry which is preliminary data.</text>
</comment>
<evidence type="ECO:0000256" key="14">
    <source>
        <dbReference type="ARBA" id="ARBA00022984"/>
    </source>
</evidence>
<evidence type="ECO:0000259" key="22">
    <source>
        <dbReference type="PROSITE" id="PS50975"/>
    </source>
</evidence>
<dbReference type="Proteomes" id="UP000014115">
    <property type="component" value="Unassembled WGS sequence"/>
</dbReference>
<evidence type="ECO:0000256" key="8">
    <source>
        <dbReference type="ARBA" id="ARBA00022598"/>
    </source>
</evidence>
<evidence type="ECO:0000256" key="18">
    <source>
        <dbReference type="HAMAP-Rule" id="MF_00047"/>
    </source>
</evidence>
<dbReference type="InterPro" id="IPR011761">
    <property type="entry name" value="ATP-grasp"/>
</dbReference>
<dbReference type="OrthoDB" id="9813261at2"/>
<evidence type="ECO:0000256" key="6">
    <source>
        <dbReference type="ARBA" id="ARBA00012216"/>
    </source>
</evidence>